<dbReference type="InterPro" id="IPR006153">
    <property type="entry name" value="Cation/H_exchanger_TM"/>
</dbReference>
<dbReference type="InterPro" id="IPR050794">
    <property type="entry name" value="CPA2_transporter"/>
</dbReference>
<organism evidence="13 14">
    <name type="scientific">Genlisea aurea</name>
    <dbReference type="NCBI Taxonomy" id="192259"/>
    <lineage>
        <taxon>Eukaryota</taxon>
        <taxon>Viridiplantae</taxon>
        <taxon>Streptophyta</taxon>
        <taxon>Embryophyta</taxon>
        <taxon>Tracheophyta</taxon>
        <taxon>Spermatophyta</taxon>
        <taxon>Magnoliopsida</taxon>
        <taxon>eudicotyledons</taxon>
        <taxon>Gunneridae</taxon>
        <taxon>Pentapetalae</taxon>
        <taxon>asterids</taxon>
        <taxon>lamiids</taxon>
        <taxon>Lamiales</taxon>
        <taxon>Lentibulariaceae</taxon>
        <taxon>Genlisea</taxon>
    </lineage>
</organism>
<comment type="subcellular location">
    <subcellularLocation>
        <location evidence="1">Membrane</location>
        <topology evidence="1">Multi-pass membrane protein</topology>
    </subcellularLocation>
</comment>
<dbReference type="GO" id="GO:1902600">
    <property type="term" value="P:proton transmembrane transport"/>
    <property type="evidence" value="ECO:0007669"/>
    <property type="project" value="InterPro"/>
</dbReference>
<comment type="caution">
    <text evidence="13">The sequence shown here is derived from an EMBL/GenBank/DDBJ whole genome shotgun (WGS) entry which is preliminary data.</text>
</comment>
<keyword evidence="14" id="KW-1185">Reference proteome</keyword>
<feature type="transmembrane region" description="Helical" evidence="10">
    <location>
        <begin position="296"/>
        <end position="314"/>
    </location>
</feature>
<evidence type="ECO:0000256" key="2">
    <source>
        <dbReference type="ARBA" id="ARBA00022448"/>
    </source>
</evidence>
<evidence type="ECO:0000256" key="3">
    <source>
        <dbReference type="ARBA" id="ARBA00022538"/>
    </source>
</evidence>
<keyword evidence="4 10" id="KW-0812">Transmembrane</keyword>
<keyword evidence="2" id="KW-0813">Transport</keyword>
<keyword evidence="5" id="KW-0630">Potassium</keyword>
<feature type="transmembrane region" description="Helical" evidence="10">
    <location>
        <begin position="131"/>
        <end position="152"/>
    </location>
</feature>
<feature type="non-terminal residue" evidence="13">
    <location>
        <position position="1"/>
    </location>
</feature>
<evidence type="ECO:0000256" key="6">
    <source>
        <dbReference type="ARBA" id="ARBA00022989"/>
    </source>
</evidence>
<dbReference type="GO" id="GO:0016020">
    <property type="term" value="C:membrane"/>
    <property type="evidence" value="ECO:0007669"/>
    <property type="project" value="UniProtKB-SubCell"/>
</dbReference>
<keyword evidence="8 10" id="KW-0472">Membrane</keyword>
<evidence type="ECO:0000259" key="11">
    <source>
        <dbReference type="Pfam" id="PF00999"/>
    </source>
</evidence>
<keyword evidence="3" id="KW-0633">Potassium transport</keyword>
<feature type="transmembrane region" description="Helical" evidence="10">
    <location>
        <begin position="96"/>
        <end position="119"/>
    </location>
</feature>
<evidence type="ECO:0000256" key="5">
    <source>
        <dbReference type="ARBA" id="ARBA00022958"/>
    </source>
</evidence>
<reference evidence="13 14" key="1">
    <citation type="journal article" date="2013" name="BMC Genomics">
        <title>The miniature genome of a carnivorous plant Genlisea aurea contains a low number of genes and short non-coding sequences.</title>
        <authorList>
            <person name="Leushkin E.V."/>
            <person name="Sutormin R.A."/>
            <person name="Nabieva E.R."/>
            <person name="Penin A.A."/>
            <person name="Kondrashov A.S."/>
            <person name="Logacheva M.D."/>
        </authorList>
    </citation>
    <scope>NUCLEOTIDE SEQUENCE [LARGE SCALE GENOMIC DNA]</scope>
</reference>
<dbReference type="PANTHER" id="PTHR32468:SF109">
    <property type="entry name" value="CATION_H(+) ANTIPORTER 24-RELATED"/>
    <property type="match status" value="1"/>
</dbReference>
<evidence type="ECO:0000313" key="13">
    <source>
        <dbReference type="EMBL" id="EPS74616.1"/>
    </source>
</evidence>
<feature type="transmembrane region" description="Helical" evidence="10">
    <location>
        <begin position="351"/>
        <end position="370"/>
    </location>
</feature>
<feature type="transmembrane region" description="Helical" evidence="10">
    <location>
        <begin position="321"/>
        <end position="339"/>
    </location>
</feature>
<dbReference type="Pfam" id="PF23259">
    <property type="entry name" value="CHX17_C"/>
    <property type="match status" value="1"/>
</dbReference>
<feature type="transmembrane region" description="Helical" evidence="10">
    <location>
        <begin position="206"/>
        <end position="227"/>
    </location>
</feature>
<dbReference type="GO" id="GO:0012505">
    <property type="term" value="C:endomembrane system"/>
    <property type="evidence" value="ECO:0007669"/>
    <property type="project" value="TreeGrafter"/>
</dbReference>
<feature type="non-terminal residue" evidence="13">
    <location>
        <position position="762"/>
    </location>
</feature>
<dbReference type="GO" id="GO:0015297">
    <property type="term" value="F:antiporter activity"/>
    <property type="evidence" value="ECO:0007669"/>
    <property type="project" value="InterPro"/>
</dbReference>
<evidence type="ECO:0000256" key="8">
    <source>
        <dbReference type="ARBA" id="ARBA00023136"/>
    </source>
</evidence>
<dbReference type="EMBL" id="AUSU01000019">
    <property type="protein sequence ID" value="EPS74616.1"/>
    <property type="molecule type" value="Genomic_DNA"/>
</dbReference>
<dbReference type="InterPro" id="IPR038770">
    <property type="entry name" value="Na+/solute_symporter_sf"/>
</dbReference>
<dbReference type="Pfam" id="PF00999">
    <property type="entry name" value="Na_H_Exchanger"/>
    <property type="match status" value="1"/>
</dbReference>
<dbReference type="Gene3D" id="1.20.1530.20">
    <property type="match status" value="1"/>
</dbReference>
<dbReference type="PANTHER" id="PTHR32468">
    <property type="entry name" value="CATION/H + ANTIPORTER"/>
    <property type="match status" value="1"/>
</dbReference>
<evidence type="ECO:0000256" key="7">
    <source>
        <dbReference type="ARBA" id="ARBA00023065"/>
    </source>
</evidence>
<feature type="domain" description="Cation/H+ exchanger transmembrane" evidence="11">
    <location>
        <begin position="49"/>
        <end position="427"/>
    </location>
</feature>
<gene>
    <name evidence="13" type="ORF">M569_00135</name>
</gene>
<evidence type="ECO:0000256" key="4">
    <source>
        <dbReference type="ARBA" id="ARBA00022692"/>
    </source>
</evidence>
<feature type="domain" description="Cation/H(+) antiporter C-terminal" evidence="12">
    <location>
        <begin position="612"/>
        <end position="755"/>
    </location>
</feature>
<feature type="transmembrane region" description="Helical" evidence="10">
    <location>
        <begin position="413"/>
        <end position="435"/>
    </location>
</feature>
<sequence>LPEYSELIKKGLVICRRRRRAHPFGIFYGQNPLDYYFPIFLLQLSTMIIITRLIRLLIKPLRQPGVVCNILAGIILGPSVLGRNNRLYSYMFSENAYYVVKNIGLLGFMYFLFLSGVKIDLMVIRSAKRKHWILGVVGLCVPLISTAAIAFIERKLFSKKMGKIESIWGAGTAFAASTFPVLYPIVRELNLLSSGVGRMALYTSVIEDFMMGTTSLLIFQILGALAYRPITALWYFLSFVVILTTMAGLRYFMLWIIRITPEGKPVDQIYVIAILLGVAAAGLVTDIFGLSVANGPLWLGLAVPAGPPLAAILVEKTETILKNILMPFSFMYLGILFDVNSMGGNWSYLKPILWMVLGSYVFKLASIIAASRLMDSSVRDSLAVSLIMSLKGEVEFLWFLHLLDVKMIEQSEFTFMVIIATSMTALATPLICILYDPTRPYLVNKRRNIQHTPPNSEVHVVACIHGEEDLSGLMKLLDVSNPTVSSPISVHALHLVELMGRANPVVIHHEAEGHGGSSSSIHHALKLFAEARDGCMRMLCHTAMTSKKSMYQDICELAFSRKACLIILPLGPNRGGVAAHVLKHAPCSVSILVDRSPRNNNVVLRGSIRRLALLFLGGADAREALMYADRMAENPSVSLTVVRFLSHEGRGDDEMEKKMDDGVVTRFWVKSERNRRIVYREVVVRNGQETMAAIRDMNKEDAYDLWMVGRMNGINSVLLEGMTSWSERNELGVIGDYLASADFGTDASVLSVQQQILRGQEK</sequence>
<dbReference type="Proteomes" id="UP000015453">
    <property type="component" value="Unassembled WGS sequence"/>
</dbReference>
<evidence type="ECO:0000256" key="9">
    <source>
        <dbReference type="ARBA" id="ARBA00038341"/>
    </source>
</evidence>
<feature type="transmembrane region" description="Helical" evidence="10">
    <location>
        <begin position="35"/>
        <end position="54"/>
    </location>
</feature>
<evidence type="ECO:0000256" key="10">
    <source>
        <dbReference type="SAM" id="Phobius"/>
    </source>
</evidence>
<comment type="similarity">
    <text evidence="9">Belongs to the monovalent cation:proton antiporter 2 (CPA2) transporter (TC 2.A.37) family. CHX (TC 2.A.37.4) subfamily.</text>
</comment>
<dbReference type="GO" id="GO:0006885">
    <property type="term" value="P:regulation of pH"/>
    <property type="evidence" value="ECO:0007669"/>
    <property type="project" value="TreeGrafter"/>
</dbReference>
<proteinExistence type="inferred from homology"/>
<feature type="transmembrane region" description="Helical" evidence="10">
    <location>
        <begin position="382"/>
        <end position="401"/>
    </location>
</feature>
<evidence type="ECO:0000313" key="14">
    <source>
        <dbReference type="Proteomes" id="UP000015453"/>
    </source>
</evidence>
<feature type="transmembrane region" description="Helical" evidence="10">
    <location>
        <begin position="167"/>
        <end position="186"/>
    </location>
</feature>
<name>S8DAS6_9LAMI</name>
<dbReference type="GO" id="GO:0006813">
    <property type="term" value="P:potassium ion transport"/>
    <property type="evidence" value="ECO:0007669"/>
    <property type="project" value="UniProtKB-KW"/>
</dbReference>
<feature type="transmembrane region" description="Helical" evidence="10">
    <location>
        <begin position="66"/>
        <end position="84"/>
    </location>
</feature>
<feature type="transmembrane region" description="Helical" evidence="10">
    <location>
        <begin position="269"/>
        <end position="290"/>
    </location>
</feature>
<accession>S8DAS6</accession>
<protein>
    <submittedName>
        <fullName evidence="13">Uncharacterized protein</fullName>
    </submittedName>
</protein>
<keyword evidence="6 10" id="KW-1133">Transmembrane helix</keyword>
<evidence type="ECO:0000259" key="12">
    <source>
        <dbReference type="Pfam" id="PF23259"/>
    </source>
</evidence>
<keyword evidence="7" id="KW-0406">Ion transport</keyword>
<feature type="transmembrane region" description="Helical" evidence="10">
    <location>
        <begin position="233"/>
        <end position="257"/>
    </location>
</feature>
<dbReference type="InterPro" id="IPR057290">
    <property type="entry name" value="CHX17_C"/>
</dbReference>
<dbReference type="OrthoDB" id="1861329at2759"/>
<dbReference type="Gene3D" id="3.40.50.12370">
    <property type="match status" value="1"/>
</dbReference>
<dbReference type="AlphaFoldDB" id="S8DAS6"/>
<evidence type="ECO:0000256" key="1">
    <source>
        <dbReference type="ARBA" id="ARBA00004141"/>
    </source>
</evidence>